<dbReference type="EMBL" id="QRDV01000006">
    <property type="protein sequence ID" value="RED43306.1"/>
    <property type="molecule type" value="Genomic_DNA"/>
</dbReference>
<evidence type="ECO:0000256" key="4">
    <source>
        <dbReference type="SAM" id="Phobius"/>
    </source>
</evidence>
<organism evidence="7 8">
    <name type="scientific">Winogradskyella eximia</name>
    <dbReference type="NCBI Taxonomy" id="262006"/>
    <lineage>
        <taxon>Bacteria</taxon>
        <taxon>Pseudomonadati</taxon>
        <taxon>Bacteroidota</taxon>
        <taxon>Flavobacteriia</taxon>
        <taxon>Flavobacteriales</taxon>
        <taxon>Flavobacteriaceae</taxon>
        <taxon>Winogradskyella</taxon>
    </lineage>
</organism>
<evidence type="ECO:0000256" key="5">
    <source>
        <dbReference type="SAM" id="SignalP"/>
    </source>
</evidence>
<keyword evidence="3" id="KW-0804">Transcription</keyword>
<dbReference type="PROSITE" id="PS00622">
    <property type="entry name" value="HTH_LUXR_1"/>
    <property type="match status" value="1"/>
</dbReference>
<keyword evidence="2" id="KW-0238">DNA-binding</keyword>
<dbReference type="AlphaFoldDB" id="A0A3D9H336"/>
<dbReference type="GO" id="GO:0003677">
    <property type="term" value="F:DNA binding"/>
    <property type="evidence" value="ECO:0007669"/>
    <property type="project" value="UniProtKB-KW"/>
</dbReference>
<keyword evidence="4" id="KW-0812">Transmembrane</keyword>
<sequence>MRIKILFVFLVISSVCKAQYSFSGYTNPEEGNRAVYLSIVEDYRKMTGVYSEQIIAKTSADATGYFEFKGNMLDTENRIYRIHIDSCSDIQQDVNHFNGYCADSEALLFIAKNTDTLKLPFSFGNQVFCRVESNNPKANAFVKIDSLKNDMRFAYGEFRSEANRKLNNKKWFKTLQYFGEALDEPLAELYIYTYLSDRSSDLHSYYVEDLKKNDYYNNLKTRLEGSYPNAPYTKQYANELNADRYMLAASNGETASNWNILLYSILGFSVLLNLVFLYQFWMRNTSKIEDLKAKLSKQEQVVLEHLLEDKTNKDIAEALFLSVSTVKSHTNNIYKKLNVQSRDDAKSLFIK</sequence>
<name>A0A3D9H336_9FLAO</name>
<evidence type="ECO:0000256" key="2">
    <source>
        <dbReference type="ARBA" id="ARBA00023125"/>
    </source>
</evidence>
<dbReference type="Proteomes" id="UP000256980">
    <property type="component" value="Unassembled WGS sequence"/>
</dbReference>
<dbReference type="CDD" id="cd06170">
    <property type="entry name" value="LuxR_C_like"/>
    <property type="match status" value="1"/>
</dbReference>
<dbReference type="InterPro" id="IPR016032">
    <property type="entry name" value="Sig_transdc_resp-reg_C-effctor"/>
</dbReference>
<dbReference type="InterPro" id="IPR036388">
    <property type="entry name" value="WH-like_DNA-bd_sf"/>
</dbReference>
<comment type="caution">
    <text evidence="7">The sequence shown here is derived from an EMBL/GenBank/DDBJ whole genome shotgun (WGS) entry which is preliminary data.</text>
</comment>
<feature type="domain" description="HTH luxR-type" evidence="6">
    <location>
        <begin position="288"/>
        <end position="351"/>
    </location>
</feature>
<evidence type="ECO:0000256" key="3">
    <source>
        <dbReference type="ARBA" id="ARBA00023163"/>
    </source>
</evidence>
<dbReference type="Pfam" id="PF00196">
    <property type="entry name" value="GerE"/>
    <property type="match status" value="1"/>
</dbReference>
<reference evidence="7 8" key="1">
    <citation type="submission" date="2018-07" db="EMBL/GenBank/DDBJ databases">
        <title>Genomic Encyclopedia of Type Strains, Phase III (KMG-III): the genomes of soil and plant-associated and newly described type strains.</title>
        <authorList>
            <person name="Whitman W."/>
        </authorList>
    </citation>
    <scope>NUCLEOTIDE SEQUENCE [LARGE SCALE GENOMIC DNA]</scope>
    <source>
        <strain evidence="7 8">CECT 7946</strain>
    </source>
</reference>
<dbReference type="SUPFAM" id="SSF46894">
    <property type="entry name" value="C-terminal effector domain of the bipartite response regulators"/>
    <property type="match status" value="1"/>
</dbReference>
<evidence type="ECO:0000259" key="6">
    <source>
        <dbReference type="PROSITE" id="PS50043"/>
    </source>
</evidence>
<dbReference type="PRINTS" id="PR00038">
    <property type="entry name" value="HTHLUXR"/>
</dbReference>
<dbReference type="OrthoDB" id="9807565at2"/>
<evidence type="ECO:0000256" key="1">
    <source>
        <dbReference type="ARBA" id="ARBA00023015"/>
    </source>
</evidence>
<feature type="signal peptide" evidence="5">
    <location>
        <begin position="1"/>
        <end position="18"/>
    </location>
</feature>
<dbReference type="SMART" id="SM00421">
    <property type="entry name" value="HTH_LUXR"/>
    <property type="match status" value="1"/>
</dbReference>
<gene>
    <name evidence="7" type="ORF">DFQ10_106219</name>
</gene>
<dbReference type="PROSITE" id="PS50043">
    <property type="entry name" value="HTH_LUXR_2"/>
    <property type="match status" value="1"/>
</dbReference>
<keyword evidence="1" id="KW-0805">Transcription regulation</keyword>
<evidence type="ECO:0000313" key="8">
    <source>
        <dbReference type="Proteomes" id="UP000256980"/>
    </source>
</evidence>
<accession>A0A3D9H336</accession>
<dbReference type="PANTHER" id="PTHR44688:SF16">
    <property type="entry name" value="DNA-BINDING TRANSCRIPTIONAL ACTIVATOR DEVR_DOSR"/>
    <property type="match status" value="1"/>
</dbReference>
<feature type="transmembrane region" description="Helical" evidence="4">
    <location>
        <begin position="260"/>
        <end position="281"/>
    </location>
</feature>
<dbReference type="RefSeq" id="WP_115817984.1">
    <property type="nucleotide sequence ID" value="NZ_QRDV01000006.1"/>
</dbReference>
<dbReference type="GO" id="GO:0006355">
    <property type="term" value="P:regulation of DNA-templated transcription"/>
    <property type="evidence" value="ECO:0007669"/>
    <property type="project" value="InterPro"/>
</dbReference>
<keyword evidence="4" id="KW-1133">Transmembrane helix</keyword>
<dbReference type="Gene3D" id="1.10.10.10">
    <property type="entry name" value="Winged helix-like DNA-binding domain superfamily/Winged helix DNA-binding domain"/>
    <property type="match status" value="1"/>
</dbReference>
<keyword evidence="8" id="KW-1185">Reference proteome</keyword>
<keyword evidence="4" id="KW-0472">Membrane</keyword>
<feature type="chain" id="PRO_5017645022" evidence="5">
    <location>
        <begin position="19"/>
        <end position="351"/>
    </location>
</feature>
<keyword evidence="5" id="KW-0732">Signal</keyword>
<dbReference type="InterPro" id="IPR000792">
    <property type="entry name" value="Tscrpt_reg_LuxR_C"/>
</dbReference>
<evidence type="ECO:0000313" key="7">
    <source>
        <dbReference type="EMBL" id="RED43306.1"/>
    </source>
</evidence>
<proteinExistence type="predicted"/>
<dbReference type="PANTHER" id="PTHR44688">
    <property type="entry name" value="DNA-BINDING TRANSCRIPTIONAL ACTIVATOR DEVR_DOSR"/>
    <property type="match status" value="1"/>
</dbReference>
<protein>
    <submittedName>
        <fullName evidence="7">Regulatory LuxR family protein</fullName>
    </submittedName>
</protein>